<dbReference type="SMART" id="SM00646">
    <property type="entry name" value="Ami_3"/>
    <property type="match status" value="1"/>
</dbReference>
<dbReference type="AlphaFoldDB" id="A0A9X0EEL4"/>
<dbReference type="Pfam" id="PF01520">
    <property type="entry name" value="Amidase_3"/>
    <property type="match status" value="1"/>
</dbReference>
<dbReference type="RefSeq" id="WP_037016864.1">
    <property type="nucleotide sequence ID" value="NZ_JRMB01000002.1"/>
</dbReference>
<dbReference type="FunFam" id="3.40.630.40:FF:000001">
    <property type="entry name" value="N-acetylmuramoyl-L-alanine amidase"/>
    <property type="match status" value="1"/>
</dbReference>
<keyword evidence="5 10" id="KW-0732">Signal</keyword>
<evidence type="ECO:0000313" key="12">
    <source>
        <dbReference type="EMBL" id="KGF64293.1"/>
    </source>
</evidence>
<reference evidence="12 13" key="1">
    <citation type="submission" date="2014-09" db="EMBL/GenBank/DDBJ databases">
        <title>Genome sequence of Pseudomonas lutea strain DSM 17257T.</title>
        <authorList>
            <person name="Kwak Y."/>
            <person name="Shin J.-H."/>
        </authorList>
    </citation>
    <scope>NUCLEOTIDE SEQUENCE [LARGE SCALE GENOMIC DNA]</scope>
    <source>
        <strain evidence="12 13">DSM 17257</strain>
    </source>
</reference>
<dbReference type="OrthoDB" id="9806267at2"/>
<comment type="subcellular location">
    <subcellularLocation>
        <location evidence="2">Periplasm</location>
    </subcellularLocation>
</comment>
<evidence type="ECO:0000256" key="2">
    <source>
        <dbReference type="ARBA" id="ARBA00004418"/>
    </source>
</evidence>
<keyword evidence="6" id="KW-0574">Periplasm</keyword>
<dbReference type="PANTHER" id="PTHR30404">
    <property type="entry name" value="N-ACETYLMURAMOYL-L-ALANINE AMIDASE"/>
    <property type="match status" value="1"/>
</dbReference>
<keyword evidence="7" id="KW-0378">Hydrolase</keyword>
<evidence type="ECO:0000256" key="10">
    <source>
        <dbReference type="SAM" id="SignalP"/>
    </source>
</evidence>
<evidence type="ECO:0000256" key="5">
    <source>
        <dbReference type="ARBA" id="ARBA00022729"/>
    </source>
</evidence>
<comment type="catalytic activity">
    <reaction evidence="1">
        <text>Hydrolyzes the link between N-acetylmuramoyl residues and L-amino acid residues in certain cell-wall glycopeptides.</text>
        <dbReference type="EC" id="3.5.1.28"/>
    </reaction>
</comment>
<dbReference type="Gene3D" id="2.60.40.3500">
    <property type="match status" value="1"/>
</dbReference>
<dbReference type="SUPFAM" id="SSF53187">
    <property type="entry name" value="Zn-dependent exopeptidases"/>
    <property type="match status" value="1"/>
</dbReference>
<comment type="similarity">
    <text evidence="3">Belongs to the N-acetylmuramoyl-L-alanine amidase 3 family.</text>
</comment>
<name>A0A9X0EEL4_9PSED</name>
<dbReference type="CDD" id="cd02696">
    <property type="entry name" value="MurNAc-LAA"/>
    <property type="match status" value="1"/>
</dbReference>
<accession>A0A9X0EEL4</accession>
<dbReference type="InterPro" id="IPR050695">
    <property type="entry name" value="N-acetylmuramoyl_amidase_3"/>
</dbReference>
<feature type="signal peptide" evidence="10">
    <location>
        <begin position="1"/>
        <end position="25"/>
    </location>
</feature>
<gene>
    <name evidence="12" type="ORF">LT42_20720</name>
</gene>
<dbReference type="GO" id="GO:0030288">
    <property type="term" value="C:outer membrane-bounded periplasmic space"/>
    <property type="evidence" value="ECO:0007669"/>
    <property type="project" value="TreeGrafter"/>
</dbReference>
<dbReference type="InterPro" id="IPR021731">
    <property type="entry name" value="AMIN_dom"/>
</dbReference>
<evidence type="ECO:0000256" key="7">
    <source>
        <dbReference type="ARBA" id="ARBA00022801"/>
    </source>
</evidence>
<sequence length="412" mass="44616">MHRRQMLLNMILASAAFALPFSVNATQIRNARLWRSDSKLRLVFDLSGPVQYKTFTLSAPERIIIDVSGAHLEGDFSQLALENTPIKSIRSGHFGASDTRIVLDLTSPVQLNSFLLGPEGSQGNRLVLDLGHDALARAPVQLAAAAPLVKEPQAPLAARDRSKRDIMVVVDAGHGGKDPGAVGSRGEREKDVVLSIAQLLAKRLKREKGFDVRLVRNDDFFVPLRKRVDIARKYNADMFISVHADAAPRLTASGASVFALSENGATSATARFMAQRENGADLIGATSLLNLKDKDPMLAGVILDMSMNATIAASLELGHTVLGSLEGVTTLHQKRVEQAGFAVLKSPDVPSILVETGFISNSRDSQRLVTARHQQAVADGLFDGMKRYFEHNPPAGSYVAWQQTQRADEAAV</sequence>
<dbReference type="GO" id="GO:0008745">
    <property type="term" value="F:N-acetylmuramoyl-L-alanine amidase activity"/>
    <property type="evidence" value="ECO:0007669"/>
    <property type="project" value="UniProtKB-EC"/>
</dbReference>
<feature type="chain" id="PRO_5040891453" description="N-acetylmuramoyl-L-alanine amidase AmiC" evidence="10">
    <location>
        <begin position="26"/>
        <end position="412"/>
    </location>
</feature>
<evidence type="ECO:0000259" key="11">
    <source>
        <dbReference type="SMART" id="SM00646"/>
    </source>
</evidence>
<keyword evidence="8" id="KW-0961">Cell wall biogenesis/degradation</keyword>
<dbReference type="InterPro" id="IPR002508">
    <property type="entry name" value="MurNAc-LAA_cat"/>
</dbReference>
<dbReference type="EC" id="3.5.1.28" evidence="4"/>
<evidence type="ECO:0000256" key="9">
    <source>
        <dbReference type="ARBA" id="ARBA00074581"/>
    </source>
</evidence>
<evidence type="ECO:0000256" key="8">
    <source>
        <dbReference type="ARBA" id="ARBA00023316"/>
    </source>
</evidence>
<dbReference type="EMBL" id="JRMB01000002">
    <property type="protein sequence ID" value="KGF64293.1"/>
    <property type="molecule type" value="Genomic_DNA"/>
</dbReference>
<evidence type="ECO:0000313" key="13">
    <source>
        <dbReference type="Proteomes" id="UP000029719"/>
    </source>
</evidence>
<organism evidence="12 13">
    <name type="scientific">Pseudomonas lutea</name>
    <dbReference type="NCBI Taxonomy" id="243924"/>
    <lineage>
        <taxon>Bacteria</taxon>
        <taxon>Pseudomonadati</taxon>
        <taxon>Pseudomonadota</taxon>
        <taxon>Gammaproteobacteria</taxon>
        <taxon>Pseudomonadales</taxon>
        <taxon>Pseudomonadaceae</taxon>
        <taxon>Pseudomonas</taxon>
    </lineage>
</organism>
<proteinExistence type="inferred from homology"/>
<dbReference type="PANTHER" id="PTHR30404:SF0">
    <property type="entry name" value="N-ACETYLMURAMOYL-L-ALANINE AMIDASE AMIC"/>
    <property type="match status" value="1"/>
</dbReference>
<protein>
    <recommendedName>
        <fullName evidence="9">N-acetylmuramoyl-L-alanine amidase AmiC</fullName>
        <ecNumber evidence="4">3.5.1.28</ecNumber>
    </recommendedName>
</protein>
<dbReference type="Pfam" id="PF11741">
    <property type="entry name" value="AMIN"/>
    <property type="match status" value="1"/>
</dbReference>
<dbReference type="Proteomes" id="UP000029719">
    <property type="component" value="Unassembled WGS sequence"/>
</dbReference>
<dbReference type="Gene3D" id="3.40.630.40">
    <property type="entry name" value="Zn-dependent exopeptidases"/>
    <property type="match status" value="1"/>
</dbReference>
<evidence type="ECO:0000256" key="1">
    <source>
        <dbReference type="ARBA" id="ARBA00001561"/>
    </source>
</evidence>
<dbReference type="GO" id="GO:0071555">
    <property type="term" value="P:cell wall organization"/>
    <property type="evidence" value="ECO:0007669"/>
    <property type="project" value="UniProtKB-KW"/>
</dbReference>
<comment type="caution">
    <text evidence="12">The sequence shown here is derived from an EMBL/GenBank/DDBJ whole genome shotgun (WGS) entry which is preliminary data.</text>
</comment>
<dbReference type="GO" id="GO:0009253">
    <property type="term" value="P:peptidoglycan catabolic process"/>
    <property type="evidence" value="ECO:0007669"/>
    <property type="project" value="InterPro"/>
</dbReference>
<evidence type="ECO:0000256" key="4">
    <source>
        <dbReference type="ARBA" id="ARBA00011901"/>
    </source>
</evidence>
<evidence type="ECO:0000256" key="3">
    <source>
        <dbReference type="ARBA" id="ARBA00010860"/>
    </source>
</evidence>
<feature type="domain" description="MurNAc-LAA" evidence="11">
    <location>
        <begin position="228"/>
        <end position="386"/>
    </location>
</feature>
<evidence type="ECO:0000256" key="6">
    <source>
        <dbReference type="ARBA" id="ARBA00022764"/>
    </source>
</evidence>